<dbReference type="Pfam" id="PF12579">
    <property type="entry name" value="DUF3755"/>
    <property type="match status" value="1"/>
</dbReference>
<dbReference type="PANTHER" id="PTHR14000:SF6">
    <property type="entry name" value="OS02G0631200 PROTEIN"/>
    <property type="match status" value="1"/>
</dbReference>
<dbReference type="AlphaFoldDB" id="A0A7N0UJD6"/>
<proteinExistence type="predicted"/>
<dbReference type="EnsemblPlants" id="Kaladp0070s0157.1.v1.1">
    <property type="protein sequence ID" value="Kaladp0070s0157.1.v1.1"/>
    <property type="gene ID" value="Kaladp0070s0157.v1.1"/>
</dbReference>
<evidence type="ECO:0000313" key="3">
    <source>
        <dbReference type="Proteomes" id="UP000594263"/>
    </source>
</evidence>
<feature type="compositionally biased region" description="Polar residues" evidence="1">
    <location>
        <begin position="61"/>
        <end position="71"/>
    </location>
</feature>
<dbReference type="PANTHER" id="PTHR14000">
    <property type="entry name" value="FINGER CCCH DOMAIN PROTEIN, PUTATIVE (DUF3755)-RELATED"/>
    <property type="match status" value="1"/>
</dbReference>
<feature type="region of interest" description="Disordered" evidence="1">
    <location>
        <begin position="61"/>
        <end position="83"/>
    </location>
</feature>
<organism evidence="2 3">
    <name type="scientific">Kalanchoe fedtschenkoi</name>
    <name type="common">Lavender scallops</name>
    <name type="synonym">South American air plant</name>
    <dbReference type="NCBI Taxonomy" id="63787"/>
    <lineage>
        <taxon>Eukaryota</taxon>
        <taxon>Viridiplantae</taxon>
        <taxon>Streptophyta</taxon>
        <taxon>Embryophyta</taxon>
        <taxon>Tracheophyta</taxon>
        <taxon>Spermatophyta</taxon>
        <taxon>Magnoliopsida</taxon>
        <taxon>eudicotyledons</taxon>
        <taxon>Gunneridae</taxon>
        <taxon>Pentapetalae</taxon>
        <taxon>Saxifragales</taxon>
        <taxon>Crassulaceae</taxon>
        <taxon>Kalanchoe</taxon>
    </lineage>
</organism>
<keyword evidence="3" id="KW-1185">Reference proteome</keyword>
<dbReference type="Proteomes" id="UP000594263">
    <property type="component" value="Unplaced"/>
</dbReference>
<reference evidence="2" key="1">
    <citation type="submission" date="2021-01" db="UniProtKB">
        <authorList>
            <consortium name="EnsemblPlants"/>
        </authorList>
    </citation>
    <scope>IDENTIFICATION</scope>
</reference>
<dbReference type="Gramene" id="Kaladp0070s0157.1.v1.1">
    <property type="protein sequence ID" value="Kaladp0070s0157.1.v1.1"/>
    <property type="gene ID" value="Kaladp0070s0157.v1.1"/>
</dbReference>
<name>A0A7N0UJD6_KALFE</name>
<evidence type="ECO:0000256" key="1">
    <source>
        <dbReference type="SAM" id="MobiDB-lite"/>
    </source>
</evidence>
<sequence length="205" mass="22248">MAMGSNTSYHYEEAPAAAVSRHSTSFCSGAVNSTWDMIPMGNQYGMSGSASMITPMSSNSAVLSDSGLSQPGTSSGSDGTLGLEHDTASYDTVKHFLQQNLDAFDQISANISTYKFQENIELFCHARNNITTVLNEMRQLPGLPRFPISINEDLMNCLLPDISQVICVHMVWPNDIHLKLEAKIMKGVATTTGKLGFGVIYVSRT</sequence>
<accession>A0A7N0UJD6</accession>
<protein>
    <submittedName>
        <fullName evidence="2">Uncharacterized protein</fullName>
    </submittedName>
</protein>
<evidence type="ECO:0000313" key="2">
    <source>
        <dbReference type="EnsemblPlants" id="Kaladp0070s0157.1.v1.1"/>
    </source>
</evidence>
<feature type="compositionally biased region" description="Low complexity" evidence="1">
    <location>
        <begin position="72"/>
        <end position="82"/>
    </location>
</feature>
<dbReference type="InterPro" id="IPR022228">
    <property type="entry name" value="DUF3755"/>
</dbReference>